<dbReference type="InterPro" id="IPR054612">
    <property type="entry name" value="Phage_capsid-like_C"/>
</dbReference>
<keyword evidence="4" id="KW-1185">Reference proteome</keyword>
<dbReference type="Proteomes" id="UP000247591">
    <property type="component" value="Unassembled WGS sequence"/>
</dbReference>
<proteinExistence type="predicted"/>
<evidence type="ECO:0000313" key="4">
    <source>
        <dbReference type="Proteomes" id="UP000247591"/>
    </source>
</evidence>
<dbReference type="Pfam" id="PF05065">
    <property type="entry name" value="Phage_capsid"/>
    <property type="match status" value="1"/>
</dbReference>
<name>A0A318RLQ4_WILLI</name>
<dbReference type="SUPFAM" id="SSF56563">
    <property type="entry name" value="Major capsid protein gp5"/>
    <property type="match status" value="1"/>
</dbReference>
<dbReference type="EMBL" id="QJSP01000003">
    <property type="protein sequence ID" value="PYE19252.1"/>
    <property type="molecule type" value="Genomic_DNA"/>
</dbReference>
<evidence type="ECO:0000313" key="3">
    <source>
        <dbReference type="EMBL" id="PYE19252.1"/>
    </source>
</evidence>
<reference evidence="3 4" key="1">
    <citation type="submission" date="2018-06" db="EMBL/GenBank/DDBJ databases">
        <title>Genomic Encyclopedia of Type Strains, Phase IV (KMG-IV): sequencing the most valuable type-strain genomes for metagenomic binning, comparative biology and taxonomic classification.</title>
        <authorList>
            <person name="Goeker M."/>
        </authorList>
    </citation>
    <scope>NUCLEOTIDE SEQUENCE [LARGE SCALE GENOMIC DNA]</scope>
    <source>
        <strain evidence="3 4">DSM 45521</strain>
    </source>
</reference>
<dbReference type="OrthoDB" id="3233650at2"/>
<gene>
    <name evidence="3" type="ORF">DFR67_103163</name>
</gene>
<feature type="domain" description="Phage capsid-like C-terminal" evidence="2">
    <location>
        <begin position="14"/>
        <end position="278"/>
    </location>
</feature>
<accession>A0A318RLQ4</accession>
<evidence type="ECO:0000259" key="2">
    <source>
        <dbReference type="Pfam" id="PF05065"/>
    </source>
</evidence>
<comment type="caution">
    <text evidence="3">The sequence shown here is derived from an EMBL/GenBank/DDBJ whole genome shotgun (WGS) entry which is preliminary data.</text>
</comment>
<dbReference type="Gene3D" id="3.30.2400.10">
    <property type="entry name" value="Major capsid protein gp5"/>
    <property type="match status" value="1"/>
</dbReference>
<dbReference type="RefSeq" id="WP_110468484.1">
    <property type="nucleotide sequence ID" value="NZ_QJSP01000003.1"/>
</dbReference>
<protein>
    <submittedName>
        <fullName evidence="3">HK97 family phage major capsid protein</fullName>
    </submittedName>
</protein>
<comment type="subcellular location">
    <subcellularLocation>
        <location evidence="1">Virion</location>
    </subcellularLocation>
</comment>
<dbReference type="InterPro" id="IPR024455">
    <property type="entry name" value="Phage_capsid"/>
</dbReference>
<sequence length="282" mass="28526">MTISKTTGGTGAVSSAEVSSLIIEPLITEAAFGQVSTYVPVKGSSLRIPKVTDGTNAGWVAEGSEINIDNLAITEVPLVFKKLAAIVPVTAELIADAHTEGGGVLTLVGNSLVRQLANKLDLAAFGNTVAEGPNGIQSITGTIDLGDTALTDADIVVDGIAALKANGNTATHVVVSPALAATAAKTKVSTGSAQQLYGPDASQPVAATIQGLPVVADPAVKADALYVVDASRIVLAVRQEATLTTDASVYFSSDRVAVKANLRVGIGWVDPKAIAVATYDAP</sequence>
<dbReference type="Gene3D" id="3.30.2320.10">
    <property type="entry name" value="hypothetical protein PF0899 domain"/>
    <property type="match status" value="1"/>
</dbReference>
<organism evidence="3 4">
    <name type="scientific">Williamsia limnetica</name>
    <dbReference type="NCBI Taxonomy" id="882452"/>
    <lineage>
        <taxon>Bacteria</taxon>
        <taxon>Bacillati</taxon>
        <taxon>Actinomycetota</taxon>
        <taxon>Actinomycetes</taxon>
        <taxon>Mycobacteriales</taxon>
        <taxon>Nocardiaceae</taxon>
        <taxon>Williamsia</taxon>
    </lineage>
</organism>
<evidence type="ECO:0000256" key="1">
    <source>
        <dbReference type="ARBA" id="ARBA00004328"/>
    </source>
</evidence>
<dbReference type="NCBIfam" id="TIGR01554">
    <property type="entry name" value="major_cap_HK97"/>
    <property type="match status" value="1"/>
</dbReference>
<dbReference type="AlphaFoldDB" id="A0A318RLQ4"/>